<dbReference type="HOGENOM" id="CLU_094127_0_0_4"/>
<evidence type="ECO:0000256" key="3">
    <source>
        <dbReference type="ARBA" id="ARBA00015716"/>
    </source>
</evidence>
<comment type="function">
    <text evidence="1">Plays a role in synthesis, processing and/or stability of 23S rRNA.</text>
</comment>
<reference evidence="7" key="1">
    <citation type="submission" date="2016-06" db="EMBL/GenBank/DDBJ databases">
        <title>Pandoraea oxalativorans DSM 23570 Genome Sequencing.</title>
        <authorList>
            <person name="Ee R."/>
            <person name="Lim Y.-L."/>
            <person name="Yong D."/>
            <person name="Yin W.-F."/>
            <person name="Chan K.-G."/>
        </authorList>
    </citation>
    <scope>NUCLEOTIDE SEQUENCE</scope>
    <source>
        <strain evidence="7">DSM 23570</strain>
    </source>
</reference>
<dbReference type="Proteomes" id="UP000035050">
    <property type="component" value="Chromosome"/>
</dbReference>
<dbReference type="Pfam" id="PF02620">
    <property type="entry name" value="YceD"/>
    <property type="match status" value="1"/>
</dbReference>
<dbReference type="PANTHER" id="PTHR38099">
    <property type="entry name" value="LARGE RIBOSOMAL RNA SUBUNIT ACCUMULATION PROTEIN YCED"/>
    <property type="match status" value="1"/>
</dbReference>
<evidence type="ECO:0000313" key="8">
    <source>
        <dbReference type="Proteomes" id="UP000035050"/>
    </source>
</evidence>
<dbReference type="KEGG" id="pox:MB84_00165"/>
<organism evidence="7 8">
    <name type="scientific">Pandoraea oxalativorans</name>
    <dbReference type="NCBI Taxonomy" id="573737"/>
    <lineage>
        <taxon>Bacteria</taxon>
        <taxon>Pseudomonadati</taxon>
        <taxon>Pseudomonadota</taxon>
        <taxon>Betaproteobacteria</taxon>
        <taxon>Burkholderiales</taxon>
        <taxon>Burkholderiaceae</taxon>
        <taxon>Pandoraea</taxon>
    </lineage>
</organism>
<dbReference type="PATRIC" id="fig|573737.6.peg.785"/>
<feature type="region of interest" description="Disordered" evidence="6">
    <location>
        <begin position="159"/>
        <end position="200"/>
    </location>
</feature>
<keyword evidence="8" id="KW-1185">Reference proteome</keyword>
<dbReference type="InterPro" id="IPR039255">
    <property type="entry name" value="YceD_bac"/>
</dbReference>
<dbReference type="AlphaFoldDB" id="A0A0E3U508"/>
<proteinExistence type="inferred from homology"/>
<protein>
    <recommendedName>
        <fullName evidence="3">Large ribosomal RNA subunit accumulation protein YceD</fullName>
    </recommendedName>
    <alternativeName>
        <fullName evidence="5">23S rRNA accumulation protein YceD</fullName>
    </alternativeName>
</protein>
<dbReference type="GO" id="GO:0042254">
    <property type="term" value="P:ribosome biogenesis"/>
    <property type="evidence" value="ECO:0007669"/>
    <property type="project" value="UniProtKB-KW"/>
</dbReference>
<name>A0A0E3U508_9BURK</name>
<evidence type="ECO:0000313" key="7">
    <source>
        <dbReference type="EMBL" id="AKC68218.1"/>
    </source>
</evidence>
<dbReference type="EMBL" id="CP011253">
    <property type="protein sequence ID" value="AKC68218.1"/>
    <property type="molecule type" value="Genomic_DNA"/>
</dbReference>
<evidence type="ECO:0000256" key="1">
    <source>
        <dbReference type="ARBA" id="ARBA00002868"/>
    </source>
</evidence>
<dbReference type="OrthoDB" id="5297600at2"/>
<evidence type="ECO:0000256" key="6">
    <source>
        <dbReference type="SAM" id="MobiDB-lite"/>
    </source>
</evidence>
<gene>
    <name evidence="7" type="ORF">MB84_00165</name>
</gene>
<accession>A0A0E3U508</accession>
<dbReference type="RefSeq" id="WP_046289676.1">
    <property type="nucleotide sequence ID" value="NZ_CP011253.3"/>
</dbReference>
<keyword evidence="4" id="KW-0690">Ribosome biogenesis</keyword>
<dbReference type="GO" id="GO:0005829">
    <property type="term" value="C:cytosol"/>
    <property type="evidence" value="ECO:0007669"/>
    <property type="project" value="TreeGrafter"/>
</dbReference>
<evidence type="ECO:0000256" key="5">
    <source>
        <dbReference type="ARBA" id="ARBA00031841"/>
    </source>
</evidence>
<sequence>MSVMNEYIVDLFEFARTGRVAEGDVQLAALPRMVTEVPAEVSASGHAQGVFHWRAEGAEKPVLRADGKPTVKQFLTLTVEGPMWLECQRCLTPYQESLDSETTFEIVPDEAAAEARPLDEDELEALVGSKHFDLRELIEEELLLALPIVPKHEVCPSVHDSLATGSDGLAAPAPEPEEEDKPSPFAALAALKRSPDKDGK</sequence>
<comment type="similarity">
    <text evidence="2">Belongs to the DUF177 domain family.</text>
</comment>
<evidence type="ECO:0000256" key="4">
    <source>
        <dbReference type="ARBA" id="ARBA00022517"/>
    </source>
</evidence>
<evidence type="ECO:0000256" key="2">
    <source>
        <dbReference type="ARBA" id="ARBA00010740"/>
    </source>
</evidence>
<dbReference type="InterPro" id="IPR003772">
    <property type="entry name" value="YceD"/>
</dbReference>
<dbReference type="PANTHER" id="PTHR38099:SF1">
    <property type="entry name" value="LARGE RIBOSOMAL RNA SUBUNIT ACCUMULATION PROTEIN YCED"/>
    <property type="match status" value="1"/>
</dbReference>